<proteinExistence type="predicted"/>
<accession>A0A8S1EWB2</accession>
<reference evidence="1 2" key="1">
    <citation type="submission" date="2020-04" db="EMBL/GenBank/DDBJ databases">
        <authorList>
            <person name="Laetsch R D."/>
            <person name="Stevens L."/>
            <person name="Kumar S."/>
            <person name="Blaxter L. M."/>
        </authorList>
    </citation>
    <scope>NUCLEOTIDE SEQUENCE [LARGE SCALE GENOMIC DNA]</scope>
</reference>
<dbReference type="Proteomes" id="UP000494206">
    <property type="component" value="Unassembled WGS sequence"/>
</dbReference>
<evidence type="ECO:0000313" key="1">
    <source>
        <dbReference type="EMBL" id="CAB3404490.1"/>
    </source>
</evidence>
<sequence length="209" mass="23902">MSKKSMTVAMETTTIMVNEPHEDCAKSIHVATDTQTLPSEECYDDLPKIDEVLRMPNEDIYLPNGYPTWMEYIEPNFDDVEGVEAPCPVGSEHIEMFHEKKFKMKFPPTGSIHLDESLPLATLMSRDETYFSSEIIFCNTLRSLINISGADYLKNDKNGMDMAEMKTQCEVDRNSITIIDPIFNLCYSYSASYLILLNVKRTGSREKIR</sequence>
<evidence type="ECO:0000313" key="2">
    <source>
        <dbReference type="Proteomes" id="UP000494206"/>
    </source>
</evidence>
<gene>
    <name evidence="1" type="ORF">CBOVIS_LOCUS6815</name>
</gene>
<dbReference type="EMBL" id="CADEPM010000004">
    <property type="protein sequence ID" value="CAB3404490.1"/>
    <property type="molecule type" value="Genomic_DNA"/>
</dbReference>
<protein>
    <submittedName>
        <fullName evidence="1">Uncharacterized protein</fullName>
    </submittedName>
</protein>
<dbReference type="OrthoDB" id="5867859at2759"/>
<name>A0A8S1EWB2_9PELO</name>
<keyword evidence="2" id="KW-1185">Reference proteome</keyword>
<comment type="caution">
    <text evidence="1">The sequence shown here is derived from an EMBL/GenBank/DDBJ whole genome shotgun (WGS) entry which is preliminary data.</text>
</comment>
<dbReference type="AlphaFoldDB" id="A0A8S1EWB2"/>
<organism evidence="1 2">
    <name type="scientific">Caenorhabditis bovis</name>
    <dbReference type="NCBI Taxonomy" id="2654633"/>
    <lineage>
        <taxon>Eukaryota</taxon>
        <taxon>Metazoa</taxon>
        <taxon>Ecdysozoa</taxon>
        <taxon>Nematoda</taxon>
        <taxon>Chromadorea</taxon>
        <taxon>Rhabditida</taxon>
        <taxon>Rhabditina</taxon>
        <taxon>Rhabditomorpha</taxon>
        <taxon>Rhabditoidea</taxon>
        <taxon>Rhabditidae</taxon>
        <taxon>Peloderinae</taxon>
        <taxon>Caenorhabditis</taxon>
    </lineage>
</organism>
<dbReference type="InterPro" id="IPR008569">
    <property type="entry name" value="DUF851"/>
</dbReference>
<dbReference type="Pfam" id="PF05867">
    <property type="entry name" value="DUF851"/>
    <property type="match status" value="1"/>
</dbReference>